<feature type="signal peptide" evidence="1">
    <location>
        <begin position="1"/>
        <end position="19"/>
    </location>
</feature>
<organism evidence="2 3">
    <name type="scientific">Colletotrichum godetiae</name>
    <dbReference type="NCBI Taxonomy" id="1209918"/>
    <lineage>
        <taxon>Eukaryota</taxon>
        <taxon>Fungi</taxon>
        <taxon>Dikarya</taxon>
        <taxon>Ascomycota</taxon>
        <taxon>Pezizomycotina</taxon>
        <taxon>Sordariomycetes</taxon>
        <taxon>Hypocreomycetidae</taxon>
        <taxon>Glomerellales</taxon>
        <taxon>Glomerellaceae</taxon>
        <taxon>Colletotrichum</taxon>
        <taxon>Colletotrichum acutatum species complex</taxon>
    </lineage>
</organism>
<dbReference type="Proteomes" id="UP001224890">
    <property type="component" value="Unassembled WGS sequence"/>
</dbReference>
<keyword evidence="3" id="KW-1185">Reference proteome</keyword>
<comment type="caution">
    <text evidence="2">The sequence shown here is derived from an EMBL/GenBank/DDBJ whole genome shotgun (WGS) entry which is preliminary data.</text>
</comment>
<dbReference type="GeneID" id="85454829"/>
<keyword evidence="1" id="KW-0732">Signal</keyword>
<name>A0AAJ0A9C0_9PEZI</name>
<dbReference type="AlphaFoldDB" id="A0AAJ0A9C0"/>
<evidence type="ECO:0000313" key="3">
    <source>
        <dbReference type="Proteomes" id="UP001224890"/>
    </source>
</evidence>
<evidence type="ECO:0000313" key="2">
    <source>
        <dbReference type="EMBL" id="KAK1658925.1"/>
    </source>
</evidence>
<gene>
    <name evidence="2" type="ORF">BDP55DRAFT_564122</name>
</gene>
<dbReference type="RefSeq" id="XP_060423689.1">
    <property type="nucleotide sequence ID" value="XM_060570303.1"/>
</dbReference>
<feature type="chain" id="PRO_5042550047" evidence="1">
    <location>
        <begin position="20"/>
        <end position="139"/>
    </location>
</feature>
<reference evidence="2" key="1">
    <citation type="submission" date="2021-06" db="EMBL/GenBank/DDBJ databases">
        <title>Comparative genomics, transcriptomics and evolutionary studies reveal genomic signatures of adaptation to plant cell wall in hemibiotrophic fungi.</title>
        <authorList>
            <consortium name="DOE Joint Genome Institute"/>
            <person name="Baroncelli R."/>
            <person name="Diaz J.F."/>
            <person name="Benocci T."/>
            <person name="Peng M."/>
            <person name="Battaglia E."/>
            <person name="Haridas S."/>
            <person name="Andreopoulos W."/>
            <person name="Labutti K."/>
            <person name="Pangilinan J."/>
            <person name="Floch G.L."/>
            <person name="Makela M.R."/>
            <person name="Henrissat B."/>
            <person name="Grigoriev I.V."/>
            <person name="Crouch J.A."/>
            <person name="De Vries R.P."/>
            <person name="Sukno S.A."/>
            <person name="Thon M.R."/>
        </authorList>
    </citation>
    <scope>NUCLEOTIDE SEQUENCE</scope>
    <source>
        <strain evidence="2">CBS 193.32</strain>
    </source>
</reference>
<dbReference type="EMBL" id="JAHMHR010000067">
    <property type="protein sequence ID" value="KAK1658925.1"/>
    <property type="molecule type" value="Genomic_DNA"/>
</dbReference>
<evidence type="ECO:0000256" key="1">
    <source>
        <dbReference type="SAM" id="SignalP"/>
    </source>
</evidence>
<accession>A0AAJ0A9C0</accession>
<sequence>MKPTAFLAVLAIAGSGVNADCFDNGMTANYGKWLSEKISAVNSDRLSLVCLAIVGAAKEAFVGHESRTFCMQEKSGLKWDFSIKNLNSGGRVLGQAECMSGLSKEAYNCWRGGRTKYWNWEYAYVPFDPRYSQSSQSSQ</sequence>
<proteinExistence type="predicted"/>
<protein>
    <submittedName>
        <fullName evidence="2">Uncharacterized protein</fullName>
    </submittedName>
</protein>